<name>A0AAP7A1L0_PAEAL</name>
<evidence type="ECO:0000313" key="2">
    <source>
        <dbReference type="EMBL" id="NOJ71701.1"/>
    </source>
</evidence>
<comment type="caution">
    <text evidence="2">The sequence shown here is derived from an EMBL/GenBank/DDBJ whole genome shotgun (WGS) entry which is preliminary data.</text>
</comment>
<protein>
    <submittedName>
        <fullName evidence="2">Uncharacterized protein</fullName>
    </submittedName>
</protein>
<gene>
    <name evidence="2" type="ORF">HMI46_14180</name>
</gene>
<dbReference type="RefSeq" id="WP_171417175.1">
    <property type="nucleotide sequence ID" value="NZ_JABFOR010000016.1"/>
</dbReference>
<dbReference type="Proteomes" id="UP000552038">
    <property type="component" value="Unassembled WGS sequence"/>
</dbReference>
<keyword evidence="1" id="KW-1133">Transmembrane helix</keyword>
<reference evidence="2 3" key="1">
    <citation type="submission" date="2020-05" db="EMBL/GenBank/DDBJ databases">
        <title>Whole genome sequencing and identification of novel metabolites from Paenibacillus alvei strain JR949.</title>
        <authorList>
            <person name="Rajendhran J."/>
            <person name="Sree Pranav P."/>
            <person name="Mahalakshmi B."/>
            <person name="Karthikeyan R."/>
        </authorList>
    </citation>
    <scope>NUCLEOTIDE SEQUENCE [LARGE SCALE GENOMIC DNA]</scope>
    <source>
        <strain evidence="2 3">JR949</strain>
    </source>
</reference>
<evidence type="ECO:0000256" key="1">
    <source>
        <dbReference type="SAM" id="Phobius"/>
    </source>
</evidence>
<keyword evidence="1" id="KW-0812">Transmembrane</keyword>
<accession>A0AAP7A1L0</accession>
<keyword evidence="1" id="KW-0472">Membrane</keyword>
<feature type="transmembrane region" description="Helical" evidence="1">
    <location>
        <begin position="940"/>
        <end position="968"/>
    </location>
</feature>
<dbReference type="AlphaFoldDB" id="A0AAP7A1L0"/>
<feature type="transmembrane region" description="Helical" evidence="1">
    <location>
        <begin position="877"/>
        <end position="899"/>
    </location>
</feature>
<sequence>MQSVKALSFAVPKSDEAVPTPLTVPPSFISKPPRFAMYDLSLAHAAESLNDDAWSSNDGHRIVLMTPDPQDCSQDRLFVNEIEISLGNWRWCVDGVTLRWNQGSGNNYVAGELVFDQHRSRAVGSVMFNHVYYSAAAAVRPAVYNCRLIHNDQVAYRADGQLKWVENEQWNTDSLWSIDALVWSFWVEEYVDDYGERGYRPRLRFQDMYTGEEWTPKVGAFTAYIDEGYQYHYKYDTTFPFPPDNDGGQLTASKDSKPAALFPMEILLQLQPDATAVKGVIEVKTERNETKIYGLKGISAHPYEVLQLMHAEMAADQVSAAVSSLSSLELTENITTSAGQDLQPYYLYNLDPYEFVQIGNQKEKVVRDAVQHYAEASLIEIIQFYMPSEQRKKFISASPIDINENIRMIAETKVADPDDAAGQRMLDPKAFYQNLSTPLLSIILKGQTRKINARRARKQFEERLSGSAIYQQHAPMLYKYHFVDKFPAIKDYFNDERLNLEDKAKKIKFYTDTKKKEYTTLRDQAETDDVRKQYDLLLEELDEMQQKALEGKFWAHRVFTHFTGDDFLNMLKMQLFASPNGANASVRNIQRVSTILSVLDDSQYFAKKFAETMRIFQLYNVLAQYASLREDQKTLRDITEEIAKEFAKQHNDSTDALTKLVAEAIKNVEEDAAKGHKNLWTEIMSIIYVWFEQVGRAQSIAQVVAKLTAKLNPLLERITEKIIRNPAIRAQIEKYGLVAKTVATKVLWLGIGGITIGAMIFMMVLDWENMDPVTKTGMMMVGAGMLANFALSILKAGMDFYTVYRGTGSFSGALKWAVGLQSHTVEQMERMFADAANHVLQRLSGGRIQLAQWANLAGWKGGAAKFAIRCLQNVTRIAMIAISAVMATINIVLSAISIAKASTPLEKAVSALAITSSILELIGLGFEFASVLTVGTAASVLGVIAGVFAGLAILVALAGVGIMIYLAIKPQISPIDEFVNNEARQDHLDMPKETDIDYMLPLYDKSGKLVKEGVTISTSNGTYLIAQTDGHAGAGALTRDQTTCFGMTTDGEGRAVIYSAVIQKDKSIEVHYLTVSESHNISFQNKRMTGEEAVQQLWHAELIGDTETAKSGNDEDNDLQLTKGLFQLYTEKSGTRSYLGYSGTSFILSDNPQQPLWLRLESTKAASLSMNDVKLYTEDRDMQFYANLAFPGSESRKWALRGGDVPSFMSFDADQGLLVQKQGIAPEQGEFGPYQIALDSGSLETLESNEFHIFVTNTPGDDIADESEING</sequence>
<organism evidence="2 3">
    <name type="scientific">Paenibacillus alvei</name>
    <name type="common">Bacillus alvei</name>
    <dbReference type="NCBI Taxonomy" id="44250"/>
    <lineage>
        <taxon>Bacteria</taxon>
        <taxon>Bacillati</taxon>
        <taxon>Bacillota</taxon>
        <taxon>Bacilli</taxon>
        <taxon>Bacillales</taxon>
        <taxon>Paenibacillaceae</taxon>
        <taxon>Paenibacillus</taxon>
    </lineage>
</organism>
<dbReference type="EMBL" id="JABFOR010000016">
    <property type="protein sequence ID" value="NOJ71701.1"/>
    <property type="molecule type" value="Genomic_DNA"/>
</dbReference>
<proteinExistence type="predicted"/>
<feature type="transmembrane region" description="Helical" evidence="1">
    <location>
        <begin position="746"/>
        <end position="765"/>
    </location>
</feature>
<evidence type="ECO:0000313" key="3">
    <source>
        <dbReference type="Proteomes" id="UP000552038"/>
    </source>
</evidence>
<feature type="transmembrane region" description="Helical" evidence="1">
    <location>
        <begin position="911"/>
        <end position="934"/>
    </location>
</feature>